<name>A0A158J5L8_CABCO</name>
<dbReference type="EMBL" id="FCNY02000020">
    <property type="protein sequence ID" value="SAL64126.1"/>
    <property type="molecule type" value="Genomic_DNA"/>
</dbReference>
<accession>A0A158J5L8</accession>
<evidence type="ECO:0000313" key="3">
    <source>
        <dbReference type="Proteomes" id="UP000054740"/>
    </source>
</evidence>
<proteinExistence type="predicted"/>
<protein>
    <submittedName>
        <fullName evidence="2">Uncharacterized protein</fullName>
    </submittedName>
</protein>
<evidence type="ECO:0000313" key="2">
    <source>
        <dbReference type="EMBL" id="SAL64126.1"/>
    </source>
</evidence>
<sequence length="309" mass="33604">MHSVELVESIECRATLYDEPSYESEFLNLHWVSALSAEARRKQRERDKADFLEWFWLGPLAGGLVGDVGLDELERLGEFARANGLIEGHSRHAHKRLEEAIEHAVEDDLIIPVIDRADESGSCVAASTAQTSVRSGSPSSDAFSPLLATLGGDPILPGPYDPATQEEKLKAAREAVDGPNTDRGGFDWLGAAEAAASALPGSSRSDDDSDSTLQNFGDSGDDGGNSLLSDAQPYEYVPDALGSDALELAAQTNNPDYAARMLGYDRDTFGDMFHAMKNQNGLRGDNNVVWHDNGDVYYKGMYLDNMHNY</sequence>
<organism evidence="2 3">
    <name type="scientific">Caballeronia cordobensis</name>
    <name type="common">Burkholderia cordobensis</name>
    <dbReference type="NCBI Taxonomy" id="1353886"/>
    <lineage>
        <taxon>Bacteria</taxon>
        <taxon>Pseudomonadati</taxon>
        <taxon>Pseudomonadota</taxon>
        <taxon>Betaproteobacteria</taxon>
        <taxon>Burkholderiales</taxon>
        <taxon>Burkholderiaceae</taxon>
        <taxon>Caballeronia</taxon>
    </lineage>
</organism>
<reference evidence="3" key="1">
    <citation type="submission" date="2016-01" db="EMBL/GenBank/DDBJ databases">
        <authorList>
            <person name="Peeters C."/>
        </authorList>
    </citation>
    <scope>NUCLEOTIDE SEQUENCE [LARGE SCALE GENOMIC DNA]</scope>
</reference>
<feature type="region of interest" description="Disordered" evidence="1">
    <location>
        <begin position="197"/>
        <end position="230"/>
    </location>
</feature>
<evidence type="ECO:0000256" key="1">
    <source>
        <dbReference type="SAM" id="MobiDB-lite"/>
    </source>
</evidence>
<keyword evidence="3" id="KW-1185">Reference proteome</keyword>
<dbReference type="AlphaFoldDB" id="A0A158J5L8"/>
<gene>
    <name evidence="2" type="ORF">AWB70_05934</name>
</gene>
<dbReference type="RefSeq" id="WP_053570715.1">
    <property type="nucleotide sequence ID" value="NZ_FCNY02000020.1"/>
</dbReference>
<dbReference type="Proteomes" id="UP000054740">
    <property type="component" value="Unassembled WGS sequence"/>
</dbReference>